<evidence type="ECO:0000256" key="3">
    <source>
        <dbReference type="ARBA" id="ARBA00022576"/>
    </source>
</evidence>
<name>D5RKK4_9PROT</name>
<keyword evidence="4 8" id="KW-0808">Transferase</keyword>
<dbReference type="PANTHER" id="PTHR42684:SF1">
    <property type="entry name" value="BETA-ALANINE--PYRUVATE AMINOTRANSFERASE"/>
    <property type="match status" value="1"/>
</dbReference>
<dbReference type="Pfam" id="PF00202">
    <property type="entry name" value="Aminotran_3"/>
    <property type="match status" value="1"/>
</dbReference>
<dbReference type="Gene3D" id="3.40.640.10">
    <property type="entry name" value="Type I PLP-dependent aspartate aminotransferase-like (Major domain)"/>
    <property type="match status" value="1"/>
</dbReference>
<protein>
    <submittedName>
        <fullName evidence="8">Putative adenosylmethionine-8-amino-7-oxononanoate transaminase</fullName>
        <ecNumber evidence="8">2.6.1.18</ecNumber>
    </submittedName>
</protein>
<feature type="region of interest" description="Disordered" evidence="7">
    <location>
        <begin position="24"/>
        <end position="47"/>
    </location>
</feature>
<reference evidence="8 9" key="1">
    <citation type="submission" date="2010-04" db="EMBL/GenBank/DDBJ databases">
        <authorList>
            <person name="Qin X."/>
            <person name="Bachman B."/>
            <person name="Battles P."/>
            <person name="Bell A."/>
            <person name="Bess C."/>
            <person name="Bickham C."/>
            <person name="Chaboub L."/>
            <person name="Chen D."/>
            <person name="Coyle M."/>
            <person name="Deiros D.R."/>
            <person name="Dinh H."/>
            <person name="Forbes L."/>
            <person name="Fowler G."/>
            <person name="Francisco L."/>
            <person name="Fu Q."/>
            <person name="Gubbala S."/>
            <person name="Hale W."/>
            <person name="Han Y."/>
            <person name="Hemphill L."/>
            <person name="Highlander S.K."/>
            <person name="Hirani K."/>
            <person name="Hogues M."/>
            <person name="Jackson L."/>
            <person name="Jakkamsetti A."/>
            <person name="Javaid M."/>
            <person name="Jiang H."/>
            <person name="Korchina V."/>
            <person name="Kovar C."/>
            <person name="Lara F."/>
            <person name="Lee S."/>
            <person name="Mata R."/>
            <person name="Mathew T."/>
            <person name="Moen C."/>
            <person name="Morales K."/>
            <person name="Munidasa M."/>
            <person name="Nazareth L."/>
            <person name="Ngo R."/>
            <person name="Nguyen L."/>
            <person name="Okwuonu G."/>
            <person name="Ongeri F."/>
            <person name="Patil S."/>
            <person name="Petrosino J."/>
            <person name="Pham C."/>
            <person name="Pham P."/>
            <person name="Pu L.-L."/>
            <person name="Puazo M."/>
            <person name="Raj R."/>
            <person name="Reid J."/>
            <person name="Rouhana J."/>
            <person name="Saada N."/>
            <person name="Shang Y."/>
            <person name="Simmons D."/>
            <person name="Thornton R."/>
            <person name="Warren J."/>
            <person name="Weissenberger G."/>
            <person name="Zhang J."/>
            <person name="Zhang L."/>
            <person name="Zhou C."/>
            <person name="Zhu D."/>
            <person name="Muzny D."/>
            <person name="Worley K."/>
            <person name="Gibbs R."/>
        </authorList>
    </citation>
    <scope>NUCLEOTIDE SEQUENCE [LARGE SCALE GENOMIC DNA]</scope>
    <source>
        <strain evidence="8 9">ATCC 49957</strain>
    </source>
</reference>
<proteinExistence type="inferred from homology"/>
<comment type="caution">
    <text evidence="8">The sequence shown here is derived from an EMBL/GenBank/DDBJ whole genome shotgun (WGS) entry which is preliminary data.</text>
</comment>
<dbReference type="PANTHER" id="PTHR42684">
    <property type="entry name" value="ADENOSYLMETHIONINE-8-AMINO-7-OXONONANOATE AMINOTRANSFERASE"/>
    <property type="match status" value="1"/>
</dbReference>
<dbReference type="GO" id="GO:0004015">
    <property type="term" value="F:adenosylmethionine-8-amino-7-oxononanoate transaminase activity"/>
    <property type="evidence" value="ECO:0007669"/>
    <property type="project" value="TreeGrafter"/>
</dbReference>
<feature type="compositionally biased region" description="Low complexity" evidence="7">
    <location>
        <begin position="28"/>
        <end position="42"/>
    </location>
</feature>
<keyword evidence="3 8" id="KW-0032">Aminotransferase</keyword>
<dbReference type="AlphaFoldDB" id="D5RKK4"/>
<dbReference type="InterPro" id="IPR015422">
    <property type="entry name" value="PyrdxlP-dep_Trfase_small"/>
</dbReference>
<evidence type="ECO:0000313" key="9">
    <source>
        <dbReference type="Proteomes" id="UP000005324"/>
    </source>
</evidence>
<dbReference type="InterPro" id="IPR015421">
    <property type="entry name" value="PyrdxlP-dep_Trfase_major"/>
</dbReference>
<dbReference type="FunFam" id="3.40.640.10:FF:000014">
    <property type="entry name" value="Adenosylmethionine-8-amino-7-oxononanoate aminotransferase, probable"/>
    <property type="match status" value="1"/>
</dbReference>
<dbReference type="InterPro" id="IPR015424">
    <property type="entry name" value="PyrdxlP-dep_Trfase"/>
</dbReference>
<comment type="similarity">
    <text evidence="2 6">Belongs to the class-III pyridoxal-phosphate-dependent aminotransferase family.</text>
</comment>
<dbReference type="GO" id="GO:0009102">
    <property type="term" value="P:biotin biosynthetic process"/>
    <property type="evidence" value="ECO:0007669"/>
    <property type="project" value="TreeGrafter"/>
</dbReference>
<dbReference type="InterPro" id="IPR049704">
    <property type="entry name" value="Aminotrans_3_PPA_site"/>
</dbReference>
<dbReference type="CDD" id="cd00610">
    <property type="entry name" value="OAT_like"/>
    <property type="match status" value="1"/>
</dbReference>
<dbReference type="EC" id="2.6.1.18" evidence="8"/>
<dbReference type="GO" id="GO:0030170">
    <property type="term" value="F:pyridoxal phosphate binding"/>
    <property type="evidence" value="ECO:0007669"/>
    <property type="project" value="InterPro"/>
</dbReference>
<dbReference type="InterPro" id="IPR005814">
    <property type="entry name" value="Aminotrans_3"/>
</dbReference>
<gene>
    <name evidence="8" type="primary">aptA</name>
    <name evidence="8" type="ORF">HMPREF0731_1614</name>
</gene>
<dbReference type="Gene3D" id="3.90.1150.10">
    <property type="entry name" value="Aspartate Aminotransferase, domain 1"/>
    <property type="match status" value="1"/>
</dbReference>
<evidence type="ECO:0000256" key="4">
    <source>
        <dbReference type="ARBA" id="ARBA00022679"/>
    </source>
</evidence>
<evidence type="ECO:0000256" key="6">
    <source>
        <dbReference type="RuleBase" id="RU003560"/>
    </source>
</evidence>
<evidence type="ECO:0000256" key="1">
    <source>
        <dbReference type="ARBA" id="ARBA00001933"/>
    </source>
</evidence>
<dbReference type="EMBL" id="ADVL01000269">
    <property type="protein sequence ID" value="EFH12157.1"/>
    <property type="molecule type" value="Genomic_DNA"/>
</dbReference>
<comment type="cofactor">
    <cofactor evidence="1">
        <name>pyridoxal 5'-phosphate</name>
        <dbReference type="ChEBI" id="CHEBI:597326"/>
    </cofactor>
</comment>
<keyword evidence="9" id="KW-1185">Reference proteome</keyword>
<evidence type="ECO:0000256" key="7">
    <source>
        <dbReference type="SAM" id="MobiDB-lite"/>
    </source>
</evidence>
<sequence>MVLFYKKELFWQILLPTLPAAAESAAQPGRSPSPSSANRPSLPAHPPRQCRLAMNQIHVSRPNDLDAFWMPYSDNRYFKSHPRLLARAEGMSYFTADGQEVIDGTAGLWCCNAGHGRREITEAIQKQAAIMDFAPTFQLGHPIAFEAASRVAEMTPAGLDRIFFTNSGSESADTALKIALAYQKARGQSQRVRLVGRERGYHGVGFGGMSVGGIGGNRKQFGAMLPYVDHLPHTHLPEQNAFAKGLPQHGAHLADALENLVALHGDTIAAVMVEPMAGSTGVLVPPVGYLQRLRELCDKHGILLIFDEVITGFGRLGTNFGAERLGVTPDIMTMAKGLTNAAVPMGAVAVNNAIYDTVVNGAPDGIELFHGYTYSGHPLAAAAAIATLALHKSEDLPGRAAAMEPYFEEAAHSLRGLPNVIDIRSIGLVTGIELSSRPGKPTARAVDVFRDCFDKGVLIRTTGDIIALSPPLIAEKSHIDRIFGTLSDAIKKAA</sequence>
<evidence type="ECO:0000256" key="2">
    <source>
        <dbReference type="ARBA" id="ARBA00008954"/>
    </source>
</evidence>
<dbReference type="PROSITE" id="PS00600">
    <property type="entry name" value="AA_TRANSFER_CLASS_3"/>
    <property type="match status" value="1"/>
</dbReference>
<evidence type="ECO:0000313" key="8">
    <source>
        <dbReference type="EMBL" id="EFH12157.1"/>
    </source>
</evidence>
<dbReference type="Proteomes" id="UP000005324">
    <property type="component" value="Unassembled WGS sequence"/>
</dbReference>
<dbReference type="HOGENOM" id="CLU_016922_4_3_5"/>
<dbReference type="GO" id="GO:0016223">
    <property type="term" value="F:beta-alanine:pyruvate transaminase activity"/>
    <property type="evidence" value="ECO:0007669"/>
    <property type="project" value="UniProtKB-EC"/>
</dbReference>
<organism evidence="8 9">
    <name type="scientific">Pseudoroseomonas cervicalis ATCC 49957</name>
    <dbReference type="NCBI Taxonomy" id="525371"/>
    <lineage>
        <taxon>Bacteria</taxon>
        <taxon>Pseudomonadati</taxon>
        <taxon>Pseudomonadota</taxon>
        <taxon>Alphaproteobacteria</taxon>
        <taxon>Acetobacterales</taxon>
        <taxon>Roseomonadaceae</taxon>
        <taxon>Roseomonas</taxon>
    </lineage>
</organism>
<evidence type="ECO:0000256" key="5">
    <source>
        <dbReference type="ARBA" id="ARBA00022898"/>
    </source>
</evidence>
<dbReference type="SUPFAM" id="SSF53383">
    <property type="entry name" value="PLP-dependent transferases"/>
    <property type="match status" value="1"/>
</dbReference>
<accession>D5RKK4</accession>
<keyword evidence="5 6" id="KW-0663">Pyridoxal phosphate</keyword>